<name>A0ABW7ZEP0_9ACTN</name>
<dbReference type="PROSITE" id="PS51462">
    <property type="entry name" value="NUDIX"/>
    <property type="match status" value="1"/>
</dbReference>
<evidence type="ECO:0000256" key="3">
    <source>
        <dbReference type="RuleBase" id="RU003476"/>
    </source>
</evidence>
<dbReference type="Gene3D" id="3.90.79.10">
    <property type="entry name" value="Nucleoside Triphosphate Pyrophosphohydrolase"/>
    <property type="match status" value="1"/>
</dbReference>
<sequence>MVIDDTTVPWVPVAHRFETVLSAEMPPAEQITTGFVFVQDGSGRTLLTYVDRPGRGWEIPGGHVDPGEGVEAAAVRELAEETGFELPAARLGLLGFHRITLEEPPPAGYRYPALAHLVFFTATLRDDGPATSPPPGSESTLAAWLTAGEVERHCGHRTWFPLHRRLGR</sequence>
<dbReference type="CDD" id="cd02883">
    <property type="entry name" value="NUDIX_Hydrolase"/>
    <property type="match status" value="1"/>
</dbReference>
<dbReference type="PRINTS" id="PR00502">
    <property type="entry name" value="NUDIXFAMILY"/>
</dbReference>
<protein>
    <submittedName>
        <fullName evidence="5">NUDIX hydrolase</fullName>
        <ecNumber evidence="5">3.6.-.-</ecNumber>
    </submittedName>
</protein>
<organism evidence="5 6">
    <name type="scientific">Nonomuraea typhae</name>
    <dbReference type="NCBI Taxonomy" id="2603600"/>
    <lineage>
        <taxon>Bacteria</taxon>
        <taxon>Bacillati</taxon>
        <taxon>Actinomycetota</taxon>
        <taxon>Actinomycetes</taxon>
        <taxon>Streptosporangiales</taxon>
        <taxon>Streptosporangiaceae</taxon>
        <taxon>Nonomuraea</taxon>
    </lineage>
</organism>
<dbReference type="EC" id="3.6.-.-" evidence="5"/>
<dbReference type="EMBL" id="JBITGY010000019">
    <property type="protein sequence ID" value="MFI6505399.1"/>
    <property type="molecule type" value="Genomic_DNA"/>
</dbReference>
<dbReference type="RefSeq" id="WP_397091545.1">
    <property type="nucleotide sequence ID" value="NZ_JBITGY010000019.1"/>
</dbReference>
<keyword evidence="6" id="KW-1185">Reference proteome</keyword>
<dbReference type="InterPro" id="IPR020476">
    <property type="entry name" value="Nudix_hydrolase"/>
</dbReference>
<dbReference type="GO" id="GO:0016787">
    <property type="term" value="F:hydrolase activity"/>
    <property type="evidence" value="ECO:0007669"/>
    <property type="project" value="UniProtKB-KW"/>
</dbReference>
<dbReference type="Proteomes" id="UP001612741">
    <property type="component" value="Unassembled WGS sequence"/>
</dbReference>
<evidence type="ECO:0000256" key="1">
    <source>
        <dbReference type="ARBA" id="ARBA00005582"/>
    </source>
</evidence>
<keyword evidence="2 3" id="KW-0378">Hydrolase</keyword>
<evidence type="ECO:0000259" key="4">
    <source>
        <dbReference type="PROSITE" id="PS51462"/>
    </source>
</evidence>
<evidence type="ECO:0000256" key="2">
    <source>
        <dbReference type="ARBA" id="ARBA00022801"/>
    </source>
</evidence>
<reference evidence="5 6" key="1">
    <citation type="submission" date="2024-10" db="EMBL/GenBank/DDBJ databases">
        <title>The Natural Products Discovery Center: Release of the First 8490 Sequenced Strains for Exploring Actinobacteria Biosynthetic Diversity.</title>
        <authorList>
            <person name="Kalkreuter E."/>
            <person name="Kautsar S.A."/>
            <person name="Yang D."/>
            <person name="Bader C.D."/>
            <person name="Teijaro C.N."/>
            <person name="Fluegel L."/>
            <person name="Davis C.M."/>
            <person name="Simpson J.R."/>
            <person name="Lauterbach L."/>
            <person name="Steele A.D."/>
            <person name="Gui C."/>
            <person name="Meng S."/>
            <person name="Li G."/>
            <person name="Viehrig K."/>
            <person name="Ye F."/>
            <person name="Su P."/>
            <person name="Kiefer A.F."/>
            <person name="Nichols A."/>
            <person name="Cepeda A.J."/>
            <person name="Yan W."/>
            <person name="Fan B."/>
            <person name="Jiang Y."/>
            <person name="Adhikari A."/>
            <person name="Zheng C.-J."/>
            <person name="Schuster L."/>
            <person name="Cowan T.M."/>
            <person name="Smanski M.J."/>
            <person name="Chevrette M.G."/>
            <person name="De Carvalho L.P.S."/>
            <person name="Shen B."/>
        </authorList>
    </citation>
    <scope>NUCLEOTIDE SEQUENCE [LARGE SCALE GENOMIC DNA]</scope>
    <source>
        <strain evidence="5 6">NPDC050545</strain>
    </source>
</reference>
<dbReference type="PANTHER" id="PTHR21340:SF0">
    <property type="entry name" value="BIS(5'-NUCLEOSYL)-TETRAPHOSPHATASE [ASYMMETRICAL]"/>
    <property type="match status" value="1"/>
</dbReference>
<dbReference type="InterPro" id="IPR051325">
    <property type="entry name" value="Nudix_hydrolase_domain"/>
</dbReference>
<accession>A0ABW7ZEP0</accession>
<dbReference type="Pfam" id="PF00293">
    <property type="entry name" value="NUDIX"/>
    <property type="match status" value="1"/>
</dbReference>
<dbReference type="InterPro" id="IPR015797">
    <property type="entry name" value="NUDIX_hydrolase-like_dom_sf"/>
</dbReference>
<dbReference type="InterPro" id="IPR020084">
    <property type="entry name" value="NUDIX_hydrolase_CS"/>
</dbReference>
<evidence type="ECO:0000313" key="5">
    <source>
        <dbReference type="EMBL" id="MFI6505399.1"/>
    </source>
</evidence>
<dbReference type="PANTHER" id="PTHR21340">
    <property type="entry name" value="DIADENOSINE 5,5-P1,P4-TETRAPHOSPHATE PYROPHOSPHOHYDROLASE MUTT"/>
    <property type="match status" value="1"/>
</dbReference>
<comment type="similarity">
    <text evidence="1 3">Belongs to the Nudix hydrolase family.</text>
</comment>
<feature type="domain" description="Nudix hydrolase" evidence="4">
    <location>
        <begin position="27"/>
        <end position="167"/>
    </location>
</feature>
<dbReference type="PROSITE" id="PS00893">
    <property type="entry name" value="NUDIX_BOX"/>
    <property type="match status" value="1"/>
</dbReference>
<evidence type="ECO:0000313" key="6">
    <source>
        <dbReference type="Proteomes" id="UP001612741"/>
    </source>
</evidence>
<gene>
    <name evidence="5" type="ORF">ACIBG2_49020</name>
</gene>
<comment type="caution">
    <text evidence="5">The sequence shown here is derived from an EMBL/GenBank/DDBJ whole genome shotgun (WGS) entry which is preliminary data.</text>
</comment>
<dbReference type="SUPFAM" id="SSF55811">
    <property type="entry name" value="Nudix"/>
    <property type="match status" value="1"/>
</dbReference>
<proteinExistence type="inferred from homology"/>
<dbReference type="InterPro" id="IPR000086">
    <property type="entry name" value="NUDIX_hydrolase_dom"/>
</dbReference>